<evidence type="ECO:0000256" key="2">
    <source>
        <dbReference type="ARBA" id="ARBA00022900"/>
    </source>
</evidence>
<keyword evidence="2" id="KW-0722">Serine protease inhibitor</keyword>
<keyword evidence="1" id="KW-0646">Protease inhibitor</keyword>
<feature type="domain" description="Kazal-like" evidence="5">
    <location>
        <begin position="122"/>
        <end position="173"/>
    </location>
</feature>
<reference evidence="6" key="2">
    <citation type="journal article" date="2023" name="Microbiol Resour">
        <title>Decontamination and Annotation of the Draft Genome Sequence of the Oomycete Lagenidium giganteum ARSEF 373.</title>
        <authorList>
            <person name="Morgan W.R."/>
            <person name="Tartar A."/>
        </authorList>
    </citation>
    <scope>NUCLEOTIDE SEQUENCE</scope>
    <source>
        <strain evidence="6">ARSEF 373</strain>
    </source>
</reference>
<dbReference type="InterPro" id="IPR050653">
    <property type="entry name" value="Prot_Inhib_GrowthFact_Antg"/>
</dbReference>
<evidence type="ECO:0000256" key="3">
    <source>
        <dbReference type="ARBA" id="ARBA00023157"/>
    </source>
</evidence>
<protein>
    <recommendedName>
        <fullName evidence="5">Kazal-like domain-containing protein</fullName>
    </recommendedName>
</protein>
<keyword evidence="4" id="KW-0732">Signal</keyword>
<evidence type="ECO:0000256" key="1">
    <source>
        <dbReference type="ARBA" id="ARBA00022690"/>
    </source>
</evidence>
<dbReference type="Pfam" id="PF07648">
    <property type="entry name" value="Kazal_2"/>
    <property type="match status" value="1"/>
</dbReference>
<dbReference type="EMBL" id="DAKRPA010000076">
    <property type="protein sequence ID" value="DAZ99817.1"/>
    <property type="molecule type" value="Genomic_DNA"/>
</dbReference>
<comment type="caution">
    <text evidence="6">The sequence shown here is derived from an EMBL/GenBank/DDBJ whole genome shotgun (WGS) entry which is preliminary data.</text>
</comment>
<feature type="domain" description="Kazal-like" evidence="5">
    <location>
        <begin position="21"/>
        <end position="72"/>
    </location>
</feature>
<dbReference type="AlphaFoldDB" id="A0AAV2YXL8"/>
<evidence type="ECO:0000256" key="4">
    <source>
        <dbReference type="SAM" id="SignalP"/>
    </source>
</evidence>
<evidence type="ECO:0000313" key="6">
    <source>
        <dbReference type="EMBL" id="DAZ99817.1"/>
    </source>
</evidence>
<feature type="domain" description="Kazal-like" evidence="5">
    <location>
        <begin position="73"/>
        <end position="121"/>
    </location>
</feature>
<evidence type="ECO:0000313" key="7">
    <source>
        <dbReference type="Proteomes" id="UP001146120"/>
    </source>
</evidence>
<proteinExistence type="predicted"/>
<dbReference type="Pfam" id="PF00050">
    <property type="entry name" value="Kazal_1"/>
    <property type="match status" value="2"/>
</dbReference>
<reference evidence="6" key="1">
    <citation type="submission" date="2022-11" db="EMBL/GenBank/DDBJ databases">
        <authorList>
            <person name="Morgan W.R."/>
            <person name="Tartar A."/>
        </authorList>
    </citation>
    <scope>NUCLEOTIDE SEQUENCE</scope>
    <source>
        <strain evidence="6">ARSEF 373</strain>
    </source>
</reference>
<dbReference type="InterPro" id="IPR002350">
    <property type="entry name" value="Kazal_dom"/>
</dbReference>
<keyword evidence="3" id="KW-1015">Disulfide bond</keyword>
<feature type="chain" id="PRO_5043461212" description="Kazal-like domain-containing protein" evidence="4">
    <location>
        <begin position="20"/>
        <end position="174"/>
    </location>
</feature>
<dbReference type="PANTHER" id="PTHR10913">
    <property type="entry name" value="FOLLISTATIN-RELATED"/>
    <property type="match status" value="1"/>
</dbReference>
<dbReference type="SMART" id="SM00280">
    <property type="entry name" value="KAZAL"/>
    <property type="match status" value="3"/>
</dbReference>
<dbReference type="PANTHER" id="PTHR10913:SF45">
    <property type="entry name" value="FOLLISTATIN, ISOFORM A-RELATED"/>
    <property type="match status" value="1"/>
</dbReference>
<name>A0AAV2YXL8_9STRA</name>
<dbReference type="Gene3D" id="3.30.60.30">
    <property type="match status" value="3"/>
</dbReference>
<accession>A0AAV2YXL8</accession>
<dbReference type="SUPFAM" id="SSF100895">
    <property type="entry name" value="Kazal-type serine protease inhibitors"/>
    <property type="match status" value="3"/>
</dbReference>
<dbReference type="Proteomes" id="UP001146120">
    <property type="component" value="Unassembled WGS sequence"/>
</dbReference>
<dbReference type="CDD" id="cd00104">
    <property type="entry name" value="KAZAL_FS"/>
    <property type="match status" value="3"/>
</dbReference>
<evidence type="ECO:0000259" key="5">
    <source>
        <dbReference type="PROSITE" id="PS51465"/>
    </source>
</evidence>
<dbReference type="GO" id="GO:0005576">
    <property type="term" value="C:extracellular region"/>
    <property type="evidence" value="ECO:0007669"/>
    <property type="project" value="TreeGrafter"/>
</dbReference>
<sequence length="174" mass="18852">MKITAVTIFATALFTVVTAQGVKERDCHFVCATSYKPVCGSDGNTYTNKCVFERAKCQNNALSIVSNGECGMEAHKCGVFECTAEYNPVCGSDHKTYSNQCAFDNAKCRDPSLTIISNGECALEMTKCDAMCSDEYRPVCGSDHLTYSNKCYFDNAKCLNPSLSIVADSECAGN</sequence>
<organism evidence="6 7">
    <name type="scientific">Lagenidium giganteum</name>
    <dbReference type="NCBI Taxonomy" id="4803"/>
    <lineage>
        <taxon>Eukaryota</taxon>
        <taxon>Sar</taxon>
        <taxon>Stramenopiles</taxon>
        <taxon>Oomycota</taxon>
        <taxon>Peronosporomycetes</taxon>
        <taxon>Pythiales</taxon>
        <taxon>Pythiaceae</taxon>
    </lineage>
</organism>
<dbReference type="InterPro" id="IPR036058">
    <property type="entry name" value="Kazal_dom_sf"/>
</dbReference>
<gene>
    <name evidence="6" type="ORF">N0F65_001326</name>
</gene>
<feature type="signal peptide" evidence="4">
    <location>
        <begin position="1"/>
        <end position="19"/>
    </location>
</feature>
<dbReference type="PROSITE" id="PS51465">
    <property type="entry name" value="KAZAL_2"/>
    <property type="match status" value="3"/>
</dbReference>
<keyword evidence="7" id="KW-1185">Reference proteome</keyword>